<organism evidence="1 2">
    <name type="scientific">Roseisalinus antarcticus</name>
    <dbReference type="NCBI Taxonomy" id="254357"/>
    <lineage>
        <taxon>Bacteria</taxon>
        <taxon>Pseudomonadati</taxon>
        <taxon>Pseudomonadota</taxon>
        <taxon>Alphaproteobacteria</taxon>
        <taxon>Rhodobacterales</taxon>
        <taxon>Roseobacteraceae</taxon>
        <taxon>Roseisalinus</taxon>
    </lineage>
</organism>
<dbReference type="EMBL" id="FWFZ01000013">
    <property type="protein sequence ID" value="SLN57973.1"/>
    <property type="molecule type" value="Genomic_DNA"/>
</dbReference>
<name>A0A1Y5T8I6_9RHOB</name>
<reference evidence="1 2" key="1">
    <citation type="submission" date="2017-03" db="EMBL/GenBank/DDBJ databases">
        <authorList>
            <person name="Afonso C.L."/>
            <person name="Miller P.J."/>
            <person name="Scott M.A."/>
            <person name="Spackman E."/>
            <person name="Goraichik I."/>
            <person name="Dimitrov K.M."/>
            <person name="Suarez D.L."/>
            <person name="Swayne D.E."/>
        </authorList>
    </citation>
    <scope>NUCLEOTIDE SEQUENCE [LARGE SCALE GENOMIC DNA]</scope>
    <source>
        <strain evidence="1 2">CECT 7023</strain>
    </source>
</reference>
<dbReference type="AlphaFoldDB" id="A0A1Y5T8I6"/>
<dbReference type="OrthoDB" id="7727934at2"/>
<proteinExistence type="predicted"/>
<evidence type="ECO:0000313" key="1">
    <source>
        <dbReference type="EMBL" id="SLN57973.1"/>
    </source>
</evidence>
<keyword evidence="2" id="KW-1185">Reference proteome</keyword>
<dbReference type="Proteomes" id="UP000193900">
    <property type="component" value="Unassembled WGS sequence"/>
</dbReference>
<sequence>MWRRGPLACVLPTLAAATPFDGTYRQAANVDCALVGADGGSLRIDDGIFYGVDMQCRMTKPVNVLEMDAILYTLECTGERDIWSERVMLMNAAEGDGVYMIWDGYAFRYERCDVPGDDG</sequence>
<protein>
    <submittedName>
        <fullName evidence="1">Uncharacterized protein</fullName>
    </submittedName>
</protein>
<gene>
    <name evidence="1" type="ORF">ROA7023_02629</name>
</gene>
<accession>A0A1Y5T8I6</accession>
<evidence type="ECO:0000313" key="2">
    <source>
        <dbReference type="Proteomes" id="UP000193900"/>
    </source>
</evidence>